<evidence type="ECO:0000313" key="1">
    <source>
        <dbReference type="EMBL" id="GMA85312.1"/>
    </source>
</evidence>
<dbReference type="EMBL" id="BSUZ01000001">
    <property type="protein sequence ID" value="GMA85312.1"/>
    <property type="molecule type" value="Genomic_DNA"/>
</dbReference>
<dbReference type="Proteomes" id="UP001157017">
    <property type="component" value="Unassembled WGS sequence"/>
</dbReference>
<protein>
    <submittedName>
        <fullName evidence="1">Uncharacterized protein</fullName>
    </submittedName>
</protein>
<organism evidence="1 2">
    <name type="scientific">Angustibacter aerolatus</name>
    <dbReference type="NCBI Taxonomy" id="1162965"/>
    <lineage>
        <taxon>Bacteria</taxon>
        <taxon>Bacillati</taxon>
        <taxon>Actinomycetota</taxon>
        <taxon>Actinomycetes</taxon>
        <taxon>Kineosporiales</taxon>
        <taxon>Kineosporiaceae</taxon>
    </lineage>
</organism>
<evidence type="ECO:0000313" key="2">
    <source>
        <dbReference type="Proteomes" id="UP001157017"/>
    </source>
</evidence>
<reference evidence="2" key="1">
    <citation type="journal article" date="2019" name="Int. J. Syst. Evol. Microbiol.">
        <title>The Global Catalogue of Microorganisms (GCM) 10K type strain sequencing project: providing services to taxonomists for standard genome sequencing and annotation.</title>
        <authorList>
            <consortium name="The Broad Institute Genomics Platform"/>
            <consortium name="The Broad Institute Genome Sequencing Center for Infectious Disease"/>
            <person name="Wu L."/>
            <person name="Ma J."/>
        </authorList>
    </citation>
    <scope>NUCLEOTIDE SEQUENCE [LARGE SCALE GENOMIC DNA]</scope>
    <source>
        <strain evidence="2">NBRC 108730</strain>
    </source>
</reference>
<dbReference type="SUPFAM" id="SSF53649">
    <property type="entry name" value="Alkaline phosphatase-like"/>
    <property type="match status" value="1"/>
</dbReference>
<name>A0ABQ6JC11_9ACTN</name>
<keyword evidence="2" id="KW-1185">Reference proteome</keyword>
<proteinExistence type="predicted"/>
<accession>A0ABQ6JC11</accession>
<dbReference type="InterPro" id="IPR017850">
    <property type="entry name" value="Alkaline_phosphatase_core_sf"/>
</dbReference>
<gene>
    <name evidence="1" type="ORF">GCM10025868_05620</name>
</gene>
<sequence>MARRLAVDPRRWQREPTVLQQAAAAGVEVVRIGPAFFDGSGLTEAALRGGRFVAADSLDARVDAAVTALRSAPRALVYVYWGDVDKVGHVRGCGSWEWGTSSRPSTSPCAGWWRGCRATRRCTSRPTTAWSTCRTPSGSTWPPSPTCCPASGTWVGRPARRRLYLEPGTAPAVAATWRQRLDGWAGGGASVLLRDEAVAAGWFGEVSPHVLPRIGDVVVACGERGAIVHSGVQRPHCSPSRGCTAR</sequence>
<comment type="caution">
    <text evidence="1">The sequence shown here is derived from an EMBL/GenBank/DDBJ whole genome shotgun (WGS) entry which is preliminary data.</text>
</comment>